<dbReference type="EMBL" id="JACEIK010001400">
    <property type="protein sequence ID" value="MCD7469080.1"/>
    <property type="molecule type" value="Genomic_DNA"/>
</dbReference>
<keyword evidence="3" id="KW-1185">Reference proteome</keyword>
<dbReference type="Proteomes" id="UP000823775">
    <property type="component" value="Unassembled WGS sequence"/>
</dbReference>
<protein>
    <submittedName>
        <fullName evidence="2">Uncharacterized protein</fullName>
    </submittedName>
</protein>
<proteinExistence type="predicted"/>
<evidence type="ECO:0000313" key="3">
    <source>
        <dbReference type="Proteomes" id="UP000823775"/>
    </source>
</evidence>
<feature type="region of interest" description="Disordered" evidence="1">
    <location>
        <begin position="1"/>
        <end position="21"/>
    </location>
</feature>
<evidence type="ECO:0000313" key="2">
    <source>
        <dbReference type="EMBL" id="MCD7469080.1"/>
    </source>
</evidence>
<gene>
    <name evidence="2" type="ORF">HAX54_007859</name>
</gene>
<organism evidence="2 3">
    <name type="scientific">Datura stramonium</name>
    <name type="common">Jimsonweed</name>
    <name type="synonym">Common thornapple</name>
    <dbReference type="NCBI Taxonomy" id="4076"/>
    <lineage>
        <taxon>Eukaryota</taxon>
        <taxon>Viridiplantae</taxon>
        <taxon>Streptophyta</taxon>
        <taxon>Embryophyta</taxon>
        <taxon>Tracheophyta</taxon>
        <taxon>Spermatophyta</taxon>
        <taxon>Magnoliopsida</taxon>
        <taxon>eudicotyledons</taxon>
        <taxon>Gunneridae</taxon>
        <taxon>Pentapetalae</taxon>
        <taxon>asterids</taxon>
        <taxon>lamiids</taxon>
        <taxon>Solanales</taxon>
        <taxon>Solanaceae</taxon>
        <taxon>Solanoideae</taxon>
        <taxon>Datureae</taxon>
        <taxon>Datura</taxon>
    </lineage>
</organism>
<accession>A0ABS8TDL5</accession>
<name>A0ABS8TDL5_DATST</name>
<reference evidence="2 3" key="1">
    <citation type="journal article" date="2021" name="BMC Genomics">
        <title>Datura genome reveals duplications of psychoactive alkaloid biosynthetic genes and high mutation rate following tissue culture.</title>
        <authorList>
            <person name="Rajewski A."/>
            <person name="Carter-House D."/>
            <person name="Stajich J."/>
            <person name="Litt A."/>
        </authorList>
    </citation>
    <scope>NUCLEOTIDE SEQUENCE [LARGE SCALE GENOMIC DNA]</scope>
    <source>
        <strain evidence="2">AR-01</strain>
    </source>
</reference>
<sequence>MGQQHFAIQPPPSPDPDWGRQGNSSTFPLCFITSWHAWHIENYGLFGIGGGWGCLGLPLIFPCGCGGCLYLFSLPG</sequence>
<evidence type="ECO:0000256" key="1">
    <source>
        <dbReference type="SAM" id="MobiDB-lite"/>
    </source>
</evidence>
<comment type="caution">
    <text evidence="2">The sequence shown here is derived from an EMBL/GenBank/DDBJ whole genome shotgun (WGS) entry which is preliminary data.</text>
</comment>